<dbReference type="SMART" id="SM00244">
    <property type="entry name" value="PHB"/>
    <property type="match status" value="1"/>
</dbReference>
<dbReference type="CDD" id="cd03405">
    <property type="entry name" value="SPFH_HflC"/>
    <property type="match status" value="1"/>
</dbReference>
<dbReference type="PIRSF" id="PIRSF005651">
    <property type="entry name" value="HflC"/>
    <property type="match status" value="1"/>
</dbReference>
<evidence type="ECO:0000256" key="7">
    <source>
        <dbReference type="SAM" id="Phobius"/>
    </source>
</evidence>
<dbReference type="GO" id="GO:0006508">
    <property type="term" value="P:proteolysis"/>
    <property type="evidence" value="ECO:0007669"/>
    <property type="project" value="UniProtKB-KW"/>
</dbReference>
<dbReference type="Proteomes" id="UP001374893">
    <property type="component" value="Chromosome"/>
</dbReference>
<comment type="similarity">
    <text evidence="2 6">Belongs to the band 7/mec-2 family. HflC subfamily.</text>
</comment>
<evidence type="ECO:0000313" key="10">
    <source>
        <dbReference type="Proteomes" id="UP001374893"/>
    </source>
</evidence>
<evidence type="ECO:0000256" key="4">
    <source>
        <dbReference type="ARBA" id="ARBA00022989"/>
    </source>
</evidence>
<feature type="domain" description="Band 7" evidence="8">
    <location>
        <begin position="27"/>
        <end position="219"/>
    </location>
</feature>
<dbReference type="Pfam" id="PF01145">
    <property type="entry name" value="Band_7"/>
    <property type="match status" value="1"/>
</dbReference>
<dbReference type="NCBIfam" id="TIGR01932">
    <property type="entry name" value="hflC"/>
    <property type="match status" value="1"/>
</dbReference>
<comment type="function">
    <text evidence="6">HflC and HflK could regulate a protease.</text>
</comment>
<evidence type="ECO:0000256" key="3">
    <source>
        <dbReference type="ARBA" id="ARBA00022692"/>
    </source>
</evidence>
<evidence type="ECO:0000313" key="9">
    <source>
        <dbReference type="EMBL" id="BCX50375.1"/>
    </source>
</evidence>
<keyword evidence="9" id="KW-0645">Protease</keyword>
<comment type="subcellular location">
    <subcellularLocation>
        <location evidence="1">Membrane</location>
        <topology evidence="1">Single-pass membrane protein</topology>
    </subcellularLocation>
</comment>
<dbReference type="InterPro" id="IPR001107">
    <property type="entry name" value="Band_7"/>
</dbReference>
<keyword evidence="10" id="KW-1185">Reference proteome</keyword>
<gene>
    <name evidence="9" type="ORF">HAHE_42830</name>
</gene>
<evidence type="ECO:0000256" key="5">
    <source>
        <dbReference type="ARBA" id="ARBA00023136"/>
    </source>
</evidence>
<proteinExistence type="inferred from homology"/>
<keyword evidence="4 7" id="KW-1133">Transmembrane helix</keyword>
<feature type="transmembrane region" description="Helical" evidence="7">
    <location>
        <begin position="12"/>
        <end position="33"/>
    </location>
</feature>
<evidence type="ECO:0000256" key="6">
    <source>
        <dbReference type="PIRNR" id="PIRNR005651"/>
    </source>
</evidence>
<keyword evidence="9" id="KW-0378">Hydrolase</keyword>
<reference evidence="9 10" key="1">
    <citation type="submission" date="2021-06" db="EMBL/GenBank/DDBJ databases">
        <title>Complete genome of Haloferula helveola possessing various polysaccharide degrading enzymes.</title>
        <authorList>
            <person name="Takami H."/>
            <person name="Huang C."/>
            <person name="Hamasaki K."/>
        </authorList>
    </citation>
    <scope>NUCLEOTIDE SEQUENCE [LARGE SCALE GENOMIC DNA]</scope>
    <source>
        <strain evidence="9 10">CN-1</strain>
    </source>
</reference>
<keyword evidence="5 7" id="KW-0472">Membrane</keyword>
<protein>
    <recommendedName>
        <fullName evidence="6">Protein HflC</fullName>
    </recommendedName>
</protein>
<sequence>MSQIPKNALKGFLAILILAVAVIVLPSALYRVAETEQAIITQFGKPVGEPVTSAGLNFKMPFVQKVNRIDKRVLEWDGTPTEMPTKDKTYILVDTFGRWRISDPLKYFQRLRDERSAQSRLDDILGSETRNTIARNELIEVVRTTKNREVEIDEALAEADLSGNVGVLKPISKGRSTMEKEILGAAAPKLLEFGIELLDVRFKRINYNRSVQQRIFDRMISERLQIAERFRSEGQGEAAKIIGGMERDLREIKSEAYRKVQSIQGDADAKATRIYAEAYNQTPEAAELYNFVRTLEVYEEVLDSGTTLVLSTDSELFKLLKDAEALPMTDAVGSPEP</sequence>
<evidence type="ECO:0000256" key="1">
    <source>
        <dbReference type="ARBA" id="ARBA00004167"/>
    </source>
</evidence>
<dbReference type="EMBL" id="AP024702">
    <property type="protein sequence ID" value="BCX50375.1"/>
    <property type="molecule type" value="Genomic_DNA"/>
</dbReference>
<name>A0ABM7RFK3_9BACT</name>
<dbReference type="Gene3D" id="3.30.479.30">
    <property type="entry name" value="Band 7 domain"/>
    <property type="match status" value="1"/>
</dbReference>
<accession>A0ABM7RFK3</accession>
<dbReference type="RefSeq" id="WP_338687389.1">
    <property type="nucleotide sequence ID" value="NZ_AP024702.1"/>
</dbReference>
<dbReference type="PANTHER" id="PTHR42911">
    <property type="entry name" value="MODULATOR OF FTSH PROTEASE HFLC"/>
    <property type="match status" value="1"/>
</dbReference>
<dbReference type="InterPro" id="IPR036013">
    <property type="entry name" value="Band_7/SPFH_dom_sf"/>
</dbReference>
<dbReference type="GO" id="GO:0008233">
    <property type="term" value="F:peptidase activity"/>
    <property type="evidence" value="ECO:0007669"/>
    <property type="project" value="UniProtKB-KW"/>
</dbReference>
<dbReference type="InterPro" id="IPR010200">
    <property type="entry name" value="HflC"/>
</dbReference>
<dbReference type="SUPFAM" id="SSF117892">
    <property type="entry name" value="Band 7/SPFH domain"/>
    <property type="match status" value="1"/>
</dbReference>
<dbReference type="PANTHER" id="PTHR42911:SF1">
    <property type="entry name" value="MODULATOR OF FTSH PROTEASE HFLC"/>
    <property type="match status" value="1"/>
</dbReference>
<organism evidence="9 10">
    <name type="scientific">Haloferula helveola</name>
    <dbReference type="NCBI Taxonomy" id="490095"/>
    <lineage>
        <taxon>Bacteria</taxon>
        <taxon>Pseudomonadati</taxon>
        <taxon>Verrucomicrobiota</taxon>
        <taxon>Verrucomicrobiia</taxon>
        <taxon>Verrucomicrobiales</taxon>
        <taxon>Verrucomicrobiaceae</taxon>
        <taxon>Haloferula</taxon>
    </lineage>
</organism>
<evidence type="ECO:0000259" key="8">
    <source>
        <dbReference type="SMART" id="SM00244"/>
    </source>
</evidence>
<evidence type="ECO:0000256" key="2">
    <source>
        <dbReference type="ARBA" id="ARBA00007862"/>
    </source>
</evidence>
<keyword evidence="3 7" id="KW-0812">Transmembrane</keyword>